<dbReference type="Proteomes" id="UP001621714">
    <property type="component" value="Unassembled WGS sequence"/>
</dbReference>
<keyword evidence="6" id="KW-1185">Reference proteome</keyword>
<gene>
    <name evidence="5" type="primary">dapC</name>
    <name evidence="5" type="ORF">V6U78_01495</name>
</gene>
<dbReference type="InterPro" id="IPR015421">
    <property type="entry name" value="PyrdxlP-dep_Trfase_major"/>
</dbReference>
<dbReference type="EMBL" id="JBANFI010000001">
    <property type="protein sequence ID" value="MFK7159712.1"/>
    <property type="molecule type" value="Genomic_DNA"/>
</dbReference>
<dbReference type="NCBIfam" id="TIGR03538">
    <property type="entry name" value="DapC_gpp"/>
    <property type="match status" value="1"/>
</dbReference>
<dbReference type="InterPro" id="IPR050881">
    <property type="entry name" value="LL-DAP_aminotransferase"/>
</dbReference>
<evidence type="ECO:0000313" key="5">
    <source>
        <dbReference type="EMBL" id="MFK7159712.1"/>
    </source>
</evidence>
<evidence type="ECO:0000256" key="2">
    <source>
        <dbReference type="ARBA" id="ARBA00022576"/>
    </source>
</evidence>
<proteinExistence type="predicted"/>
<feature type="domain" description="Aminotransferase class I/classII large" evidence="4">
    <location>
        <begin position="32"/>
        <end position="376"/>
    </location>
</feature>
<dbReference type="Gene3D" id="3.90.1150.10">
    <property type="entry name" value="Aspartate Aminotransferase, domain 1"/>
    <property type="match status" value="1"/>
</dbReference>
<dbReference type="InterPro" id="IPR004839">
    <property type="entry name" value="Aminotransferase_I/II_large"/>
</dbReference>
<keyword evidence="2 5" id="KW-0032">Aminotransferase</keyword>
<dbReference type="Gene3D" id="3.40.640.10">
    <property type="entry name" value="Type I PLP-dependent aspartate aminotransferase-like (Major domain)"/>
    <property type="match status" value="1"/>
</dbReference>
<organism evidence="5 6">
    <name type="scientific">Marinospirillum alkalitolerans</name>
    <dbReference type="NCBI Taxonomy" id="3123374"/>
    <lineage>
        <taxon>Bacteria</taxon>
        <taxon>Pseudomonadati</taxon>
        <taxon>Pseudomonadota</taxon>
        <taxon>Gammaproteobacteria</taxon>
        <taxon>Oceanospirillales</taxon>
        <taxon>Oceanospirillaceae</taxon>
        <taxon>Marinospirillum</taxon>
    </lineage>
</organism>
<dbReference type="CDD" id="cd00609">
    <property type="entry name" value="AAT_like"/>
    <property type="match status" value="1"/>
</dbReference>
<dbReference type="RefSeq" id="WP_405336470.1">
    <property type="nucleotide sequence ID" value="NZ_JBANFI010000001.1"/>
</dbReference>
<dbReference type="InterPro" id="IPR015422">
    <property type="entry name" value="PyrdxlP-dep_Trfase_small"/>
</dbReference>
<dbReference type="Pfam" id="PF00155">
    <property type="entry name" value="Aminotran_1_2"/>
    <property type="match status" value="1"/>
</dbReference>
<evidence type="ECO:0000256" key="3">
    <source>
        <dbReference type="ARBA" id="ARBA00022679"/>
    </source>
</evidence>
<comment type="cofactor">
    <cofactor evidence="1">
        <name>pyridoxal 5'-phosphate</name>
        <dbReference type="ChEBI" id="CHEBI:597326"/>
    </cofactor>
</comment>
<dbReference type="PANTHER" id="PTHR42832">
    <property type="entry name" value="AMINO ACID AMINOTRANSFERASE"/>
    <property type="match status" value="1"/>
</dbReference>
<protein>
    <submittedName>
        <fullName evidence="5">Succinyldiaminopimelate transaminase</fullName>
        <ecNumber evidence="5">2.6.1.17</ecNumber>
    </submittedName>
</protein>
<dbReference type="PANTHER" id="PTHR42832:SF3">
    <property type="entry name" value="L-GLUTAMINE--4-(METHYLSULFANYL)-2-OXOBUTANOATE AMINOTRANSFERASE"/>
    <property type="match status" value="1"/>
</dbReference>
<dbReference type="InterPro" id="IPR019878">
    <property type="entry name" value="DapC_beta/gammaproteobac"/>
</dbReference>
<dbReference type="SUPFAM" id="SSF53383">
    <property type="entry name" value="PLP-dependent transferases"/>
    <property type="match status" value="1"/>
</dbReference>
<sequence>MNPNLEKLHPYPFEKLAQLTAEIQRPADLAPIALTIGEPQHPAPAKVLEALQQGLSQVSHYPATQGSLALRQAIADWCTRRFQLDAQPLDPATQVLPVNGTREALFAFVQAAIDPTRPAKVVMPNPFYQIYEGAALLAGAEAHYLACEEETGFQPDFTQVPAEVWAATQLVFICAPGNPTGALLSVEQQKQLIALADEHDFVICADECYSEIYHDEAQPPVGLLQVCAELGRQDYARCLVFHSLSKRSNLPGLRSGFVAGDAQWVQRFLRYRTYHGCAMPPHHQLASIAAWQDEAHVRENRALYRQKFDAVLDILTPVMDVQRPDAGFYLWPRTPIDDRLFTQRLLATQNLAVLPGRYLSREVEGHNPAAGRIRLALVAELAACIEGAQRIRRFIEAGCEEKR</sequence>
<evidence type="ECO:0000259" key="4">
    <source>
        <dbReference type="Pfam" id="PF00155"/>
    </source>
</evidence>
<evidence type="ECO:0000256" key="1">
    <source>
        <dbReference type="ARBA" id="ARBA00001933"/>
    </source>
</evidence>
<dbReference type="EC" id="2.6.1.17" evidence="5"/>
<keyword evidence="3 5" id="KW-0808">Transferase</keyword>
<accession>A0ABW8PTW0</accession>
<name>A0ABW8PTW0_9GAMM</name>
<dbReference type="GO" id="GO:0009016">
    <property type="term" value="F:succinyldiaminopimelate transaminase activity"/>
    <property type="evidence" value="ECO:0007669"/>
    <property type="project" value="UniProtKB-EC"/>
</dbReference>
<comment type="caution">
    <text evidence="5">The sequence shown here is derived from an EMBL/GenBank/DDBJ whole genome shotgun (WGS) entry which is preliminary data.</text>
</comment>
<dbReference type="InterPro" id="IPR015424">
    <property type="entry name" value="PyrdxlP-dep_Trfase"/>
</dbReference>
<evidence type="ECO:0000313" key="6">
    <source>
        <dbReference type="Proteomes" id="UP001621714"/>
    </source>
</evidence>
<reference evidence="5 6" key="1">
    <citation type="submission" date="2024-02" db="EMBL/GenBank/DDBJ databases">
        <title>Marinospirillum sp. MEB 164 isolated from Lonar lake sediment.</title>
        <authorList>
            <person name="Joshi A."/>
            <person name="Thite S."/>
        </authorList>
    </citation>
    <scope>NUCLEOTIDE SEQUENCE [LARGE SCALE GENOMIC DNA]</scope>
    <source>
        <strain evidence="5 6">MEB164</strain>
    </source>
</reference>